<evidence type="ECO:0000313" key="3">
    <source>
        <dbReference type="Proteomes" id="UP001197236"/>
    </source>
</evidence>
<accession>A0ABS6VGI6</accession>
<comment type="caution">
    <text evidence="2">The sequence shown here is derived from an EMBL/GenBank/DDBJ whole genome shotgun (WGS) entry which is preliminary data.</text>
</comment>
<dbReference type="Proteomes" id="UP001197236">
    <property type="component" value="Unassembled WGS sequence"/>
</dbReference>
<gene>
    <name evidence="2" type="ORF">KYI95_12040</name>
</gene>
<reference evidence="2 3" key="1">
    <citation type="submission" date="2021-07" db="EMBL/GenBank/DDBJ databases">
        <title>A novel phosphonate cluster across the Pantoea species complex is important for pathogenicity in onion.</title>
        <authorList>
            <person name="Zhao M."/>
            <person name="Stice S."/>
            <person name="Shin G.Y."/>
            <person name="Coutinho T."/>
            <person name="Gitaitis R."/>
            <person name="Kvitko B."/>
            <person name="Dutta B."/>
        </authorList>
    </citation>
    <scope>NUCLEOTIDE SEQUENCE [LARGE SCALE GENOMIC DNA]</scope>
    <source>
        <strain evidence="2 3">BD 382</strain>
    </source>
</reference>
<dbReference type="RefSeq" id="WP_063876975.1">
    <property type="nucleotide sequence ID" value="NZ_CP193917.1"/>
</dbReference>
<name>A0ABS6VGI6_9GAMM</name>
<dbReference type="NCBIfam" id="NF041205">
    <property type="entry name" value="VdcD"/>
    <property type="match status" value="1"/>
</dbReference>
<proteinExistence type="predicted"/>
<sequence length="79" mass="9269">MICPRCEDHSIETMATSPVEDAWIVFQCQHCLYTWRNTEPARRTQREHYPEAFRMTQEDIDNAPAVPAVPTLLTDRQSY</sequence>
<protein>
    <recommendedName>
        <fullName evidence="4">Phenolic acid decarboxylase subunit D</fullName>
    </recommendedName>
</protein>
<evidence type="ECO:0008006" key="4">
    <source>
        <dbReference type="Google" id="ProtNLM"/>
    </source>
</evidence>
<dbReference type="EMBL" id="JAHVXZ010000005">
    <property type="protein sequence ID" value="MBW1257913.1"/>
    <property type="molecule type" value="Genomic_DNA"/>
</dbReference>
<keyword evidence="3" id="KW-1185">Reference proteome</keyword>
<evidence type="ECO:0000313" key="2">
    <source>
        <dbReference type="EMBL" id="MBW1257913.1"/>
    </source>
</evidence>
<evidence type="ECO:0000256" key="1">
    <source>
        <dbReference type="SAM" id="MobiDB-lite"/>
    </source>
</evidence>
<organism evidence="2 3">
    <name type="scientific">Pantoea allii</name>
    <dbReference type="NCBI Taxonomy" id="574096"/>
    <lineage>
        <taxon>Bacteria</taxon>
        <taxon>Pseudomonadati</taxon>
        <taxon>Pseudomonadota</taxon>
        <taxon>Gammaproteobacteria</taxon>
        <taxon>Enterobacterales</taxon>
        <taxon>Erwiniaceae</taxon>
        <taxon>Pantoea</taxon>
    </lineage>
</organism>
<dbReference type="Pfam" id="PF26358">
    <property type="entry name" value="EcdD_BsdD_detox"/>
    <property type="match status" value="1"/>
</dbReference>
<dbReference type="InterPro" id="IPR047707">
    <property type="entry name" value="VdcD-like"/>
</dbReference>
<feature type="region of interest" description="Disordered" evidence="1">
    <location>
        <begin position="59"/>
        <end position="79"/>
    </location>
</feature>